<organism evidence="1">
    <name type="scientific">viral metagenome</name>
    <dbReference type="NCBI Taxonomy" id="1070528"/>
    <lineage>
        <taxon>unclassified sequences</taxon>
        <taxon>metagenomes</taxon>
        <taxon>organismal metagenomes</taxon>
    </lineage>
</organism>
<dbReference type="EMBL" id="MN740519">
    <property type="protein sequence ID" value="QHU30768.1"/>
    <property type="molecule type" value="Genomic_DNA"/>
</dbReference>
<proteinExistence type="predicted"/>
<evidence type="ECO:0000313" key="1">
    <source>
        <dbReference type="EMBL" id="QHU30768.1"/>
    </source>
</evidence>
<accession>A0A6C0LLJ1</accession>
<dbReference type="AlphaFoldDB" id="A0A6C0LLJ1"/>
<name>A0A6C0LLJ1_9ZZZZ</name>
<sequence length="271" mass="32352">MKRRRYPDINLLHDTLVITNKTHLKRPYEFKREKDKSYICPQCKCVFERVSLKRKKLYHRANPHANRHYRRGCCTTKSKLLHEGYVVNDYSNHTDSKTHIKETPFISCIIKNLLCFDKYAIPKEAIIIKKIPISEKVKIFREKFDLRWLRNRRRMAISLMLSKKADRSVKLPTFQLSYDGIDCSDLQTDTQPDFKIIKEIRPWLIKRIKYVHKYKGNDIKFLPERYNSEANRKHNDNFTDGMKEYLNLINEDIPSSIETKKRKTGLLSSVV</sequence>
<reference evidence="1" key="1">
    <citation type="journal article" date="2020" name="Nature">
        <title>Giant virus diversity and host interactions through global metagenomics.</title>
        <authorList>
            <person name="Schulz F."/>
            <person name="Roux S."/>
            <person name="Paez-Espino D."/>
            <person name="Jungbluth S."/>
            <person name="Walsh D.A."/>
            <person name="Denef V.J."/>
            <person name="McMahon K.D."/>
            <person name="Konstantinidis K.T."/>
            <person name="Eloe-Fadrosh E.A."/>
            <person name="Kyrpides N.C."/>
            <person name="Woyke T."/>
        </authorList>
    </citation>
    <scope>NUCLEOTIDE SEQUENCE</scope>
    <source>
        <strain evidence="1">GVMAG-M-3300027833-19</strain>
    </source>
</reference>
<protein>
    <submittedName>
        <fullName evidence="1">Uncharacterized protein</fullName>
    </submittedName>
</protein>